<feature type="domain" description="Zn(2)-C6 fungal-type" evidence="5">
    <location>
        <begin position="19"/>
        <end position="48"/>
    </location>
</feature>
<dbReference type="PANTHER" id="PTHR46910:SF3">
    <property type="entry name" value="HALOTOLERANCE PROTEIN 9-RELATED"/>
    <property type="match status" value="1"/>
</dbReference>
<dbReference type="GO" id="GO:0008270">
    <property type="term" value="F:zinc ion binding"/>
    <property type="evidence" value="ECO:0007669"/>
    <property type="project" value="InterPro"/>
</dbReference>
<evidence type="ECO:0000256" key="3">
    <source>
        <dbReference type="ARBA" id="ARBA00023125"/>
    </source>
</evidence>
<dbReference type="Proteomes" id="UP001218218">
    <property type="component" value="Unassembled WGS sequence"/>
</dbReference>
<sequence length="665" mass="74639">MSANQPVDRNAGKRKRQRACDRCRRKKRRCDGGEICDHCVKVNLVCTYVEPATARYLGHIDNPSEFLDESVTAYVESLTVQFETAQTSLKRLEARRADPPLYARAVRNLVTPFTPPHPDDSGFIDLADSFGALSLDGAPPDPGFQGNSSAAMLVKAAVDVKTGGHLESHRRHRMPPAPRPWVMKSWEAYAPTPPHNFAFPDDHLMGSLVSLYFSNVNTFVPMLQRPMFEECLQRGVHMHDTGFGTILLLVCALGSLYLTDTGISKRDREILAWKWYNQIELCGHLLRRQPTLRDIQAYCLAAHFLTCISNPRFAWAIVGFGIRLAQDVGSHRRKAREPTITAYEELEKRAFWTLFFFDVQLSGALGRAAVLDPVDMTLTLPCDCDDEFWQLSPAGPGSQPPGTTPVTAFFISLINLYRIVHFTLRSLYPVQKLDFQSRLLRVLSAVAAELDTALNQWFSNLPPHLIWDPDRPVSLFFDQSAALHCFYYYTRILIHRAFIPELYAITPPNPLALDICTEAARECIQVADVHRRRQPNGNPLPFSQSPIFTAAMMLIIAERIHAAHPESSDTTDDLALIYTSISILRAQQERWPSSEYFITVLEGLISSDDDSLPDIHDLGPATHPDTGTHTTAMCEPAERVAIPIFPAFVGDEEILPGRVRRPLAI</sequence>
<dbReference type="PROSITE" id="PS00463">
    <property type="entry name" value="ZN2_CY6_FUNGAL_1"/>
    <property type="match status" value="1"/>
</dbReference>
<dbReference type="GO" id="GO:0005634">
    <property type="term" value="C:nucleus"/>
    <property type="evidence" value="ECO:0007669"/>
    <property type="project" value="UniProtKB-SubCell"/>
</dbReference>
<evidence type="ECO:0000256" key="1">
    <source>
        <dbReference type="ARBA" id="ARBA00004123"/>
    </source>
</evidence>
<dbReference type="InterPro" id="IPR001138">
    <property type="entry name" value="Zn2Cys6_DnaBD"/>
</dbReference>
<dbReference type="PANTHER" id="PTHR46910">
    <property type="entry name" value="TRANSCRIPTION FACTOR PDR1"/>
    <property type="match status" value="1"/>
</dbReference>
<keyword evidence="4" id="KW-0539">Nucleus</keyword>
<keyword evidence="7" id="KW-1185">Reference proteome</keyword>
<comment type="subcellular location">
    <subcellularLocation>
        <location evidence="1">Nucleus</location>
    </subcellularLocation>
</comment>
<dbReference type="Pfam" id="PF00172">
    <property type="entry name" value="Zn_clus"/>
    <property type="match status" value="1"/>
</dbReference>
<keyword evidence="3" id="KW-0238">DNA-binding</keyword>
<proteinExistence type="predicted"/>
<name>A0AAD7AQD9_9AGAR</name>
<dbReference type="GO" id="GO:0000981">
    <property type="term" value="F:DNA-binding transcription factor activity, RNA polymerase II-specific"/>
    <property type="evidence" value="ECO:0007669"/>
    <property type="project" value="InterPro"/>
</dbReference>
<dbReference type="EMBL" id="JARIHO010000002">
    <property type="protein sequence ID" value="KAJ7366071.1"/>
    <property type="molecule type" value="Genomic_DNA"/>
</dbReference>
<dbReference type="SUPFAM" id="SSF57701">
    <property type="entry name" value="Zn2/Cys6 DNA-binding domain"/>
    <property type="match status" value="1"/>
</dbReference>
<dbReference type="Pfam" id="PF04082">
    <property type="entry name" value="Fungal_trans"/>
    <property type="match status" value="1"/>
</dbReference>
<dbReference type="Gene3D" id="4.10.240.10">
    <property type="entry name" value="Zn(2)-C6 fungal-type DNA-binding domain"/>
    <property type="match status" value="1"/>
</dbReference>
<organism evidence="6 7">
    <name type="scientific">Mycena albidolilacea</name>
    <dbReference type="NCBI Taxonomy" id="1033008"/>
    <lineage>
        <taxon>Eukaryota</taxon>
        <taxon>Fungi</taxon>
        <taxon>Dikarya</taxon>
        <taxon>Basidiomycota</taxon>
        <taxon>Agaricomycotina</taxon>
        <taxon>Agaricomycetes</taxon>
        <taxon>Agaricomycetidae</taxon>
        <taxon>Agaricales</taxon>
        <taxon>Marasmiineae</taxon>
        <taxon>Mycenaceae</taxon>
        <taxon>Mycena</taxon>
    </lineage>
</organism>
<dbReference type="GO" id="GO:0003677">
    <property type="term" value="F:DNA binding"/>
    <property type="evidence" value="ECO:0007669"/>
    <property type="project" value="UniProtKB-KW"/>
</dbReference>
<evidence type="ECO:0000313" key="7">
    <source>
        <dbReference type="Proteomes" id="UP001218218"/>
    </source>
</evidence>
<evidence type="ECO:0000313" key="6">
    <source>
        <dbReference type="EMBL" id="KAJ7366071.1"/>
    </source>
</evidence>
<evidence type="ECO:0000256" key="2">
    <source>
        <dbReference type="ARBA" id="ARBA00022723"/>
    </source>
</evidence>
<dbReference type="InterPro" id="IPR036864">
    <property type="entry name" value="Zn2-C6_fun-type_DNA-bd_sf"/>
</dbReference>
<evidence type="ECO:0000256" key="4">
    <source>
        <dbReference type="ARBA" id="ARBA00023242"/>
    </source>
</evidence>
<accession>A0AAD7AQD9</accession>
<dbReference type="SMART" id="SM00066">
    <property type="entry name" value="GAL4"/>
    <property type="match status" value="1"/>
</dbReference>
<protein>
    <submittedName>
        <fullName evidence="6">Fungal-specific transcription factor domain-containing protein</fullName>
    </submittedName>
</protein>
<dbReference type="GO" id="GO:0006351">
    <property type="term" value="P:DNA-templated transcription"/>
    <property type="evidence" value="ECO:0007669"/>
    <property type="project" value="InterPro"/>
</dbReference>
<keyword evidence="2" id="KW-0479">Metal-binding</keyword>
<dbReference type="AlphaFoldDB" id="A0AAD7AQD9"/>
<dbReference type="PROSITE" id="PS50048">
    <property type="entry name" value="ZN2_CY6_FUNGAL_2"/>
    <property type="match status" value="1"/>
</dbReference>
<gene>
    <name evidence="6" type="ORF">DFH08DRAFT_728040</name>
</gene>
<dbReference type="InterPro" id="IPR050987">
    <property type="entry name" value="AtrR-like"/>
</dbReference>
<dbReference type="SMART" id="SM00906">
    <property type="entry name" value="Fungal_trans"/>
    <property type="match status" value="1"/>
</dbReference>
<dbReference type="CDD" id="cd12148">
    <property type="entry name" value="fungal_TF_MHR"/>
    <property type="match status" value="1"/>
</dbReference>
<reference evidence="6" key="1">
    <citation type="submission" date="2023-03" db="EMBL/GenBank/DDBJ databases">
        <title>Massive genome expansion in bonnet fungi (Mycena s.s.) driven by repeated elements and novel gene families across ecological guilds.</title>
        <authorList>
            <consortium name="Lawrence Berkeley National Laboratory"/>
            <person name="Harder C.B."/>
            <person name="Miyauchi S."/>
            <person name="Viragh M."/>
            <person name="Kuo A."/>
            <person name="Thoen E."/>
            <person name="Andreopoulos B."/>
            <person name="Lu D."/>
            <person name="Skrede I."/>
            <person name="Drula E."/>
            <person name="Henrissat B."/>
            <person name="Morin E."/>
            <person name="Kohler A."/>
            <person name="Barry K."/>
            <person name="LaButti K."/>
            <person name="Morin E."/>
            <person name="Salamov A."/>
            <person name="Lipzen A."/>
            <person name="Mereny Z."/>
            <person name="Hegedus B."/>
            <person name="Baldrian P."/>
            <person name="Stursova M."/>
            <person name="Weitz H."/>
            <person name="Taylor A."/>
            <person name="Grigoriev I.V."/>
            <person name="Nagy L.G."/>
            <person name="Martin F."/>
            <person name="Kauserud H."/>
        </authorList>
    </citation>
    <scope>NUCLEOTIDE SEQUENCE</scope>
    <source>
        <strain evidence="6">CBHHK002</strain>
    </source>
</reference>
<comment type="caution">
    <text evidence="6">The sequence shown here is derived from an EMBL/GenBank/DDBJ whole genome shotgun (WGS) entry which is preliminary data.</text>
</comment>
<evidence type="ECO:0000259" key="5">
    <source>
        <dbReference type="PROSITE" id="PS50048"/>
    </source>
</evidence>
<dbReference type="InterPro" id="IPR007219">
    <property type="entry name" value="XnlR_reg_dom"/>
</dbReference>